<feature type="binding site" evidence="2">
    <location>
        <position position="60"/>
    </location>
    <ligand>
        <name>CoA</name>
        <dbReference type="ChEBI" id="CHEBI:57287"/>
    </ligand>
</feature>
<dbReference type="PANTHER" id="PTHR36934">
    <property type="entry name" value="BLR0278 PROTEIN"/>
    <property type="match status" value="1"/>
</dbReference>
<dbReference type="InterPro" id="IPR025540">
    <property type="entry name" value="FlK"/>
</dbReference>
<feature type="domain" description="Fluoroacetyl-CoA-specific thioesterase-like" evidence="3">
    <location>
        <begin position="14"/>
        <end position="116"/>
    </location>
</feature>
<evidence type="ECO:0000313" key="5">
    <source>
        <dbReference type="Proteomes" id="UP001144471"/>
    </source>
</evidence>
<feature type="binding site" evidence="2">
    <location>
        <position position="111"/>
    </location>
    <ligand>
        <name>substrate</name>
    </ligand>
</feature>
<dbReference type="PIRSF" id="PIRSF014972">
    <property type="entry name" value="FlK"/>
    <property type="match status" value="1"/>
</dbReference>
<dbReference type="InterPro" id="IPR029069">
    <property type="entry name" value="HotDog_dom_sf"/>
</dbReference>
<protein>
    <submittedName>
        <fullName evidence="4">Thioesterase</fullName>
    </submittedName>
</protein>
<feature type="active site" evidence="1">
    <location>
        <position position="67"/>
    </location>
</feature>
<proteinExistence type="predicted"/>
<feature type="active site" evidence="1">
    <location>
        <position position="33"/>
    </location>
</feature>
<dbReference type="SUPFAM" id="SSF54637">
    <property type="entry name" value="Thioesterase/thiol ester dehydrase-isomerase"/>
    <property type="match status" value="1"/>
</dbReference>
<feature type="binding site" evidence="2">
    <location>
        <position position="60"/>
    </location>
    <ligand>
        <name>substrate</name>
    </ligand>
</feature>
<reference evidence="4" key="1">
    <citation type="submission" date="2022-12" db="EMBL/GenBank/DDBJ databases">
        <title>Reference genome sequencing for broad-spectrum identification of bacterial and archaeal isolates by mass spectrometry.</title>
        <authorList>
            <person name="Sekiguchi Y."/>
            <person name="Tourlousse D.M."/>
        </authorList>
    </citation>
    <scope>NUCLEOTIDE SEQUENCE</scope>
    <source>
        <strain evidence="4">10succ1</strain>
    </source>
</reference>
<evidence type="ECO:0000256" key="1">
    <source>
        <dbReference type="PIRSR" id="PIRSR014972-1"/>
    </source>
</evidence>
<name>A0A9W6LNG8_9FUSO</name>
<evidence type="ECO:0000259" key="3">
    <source>
        <dbReference type="Pfam" id="PF22636"/>
    </source>
</evidence>
<dbReference type="InterPro" id="IPR054485">
    <property type="entry name" value="FlK-like_dom"/>
</dbReference>
<gene>
    <name evidence="4" type="ORF">PM10SUCC1_23980</name>
</gene>
<comment type="caution">
    <text evidence="4">The sequence shown here is derived from an EMBL/GenBank/DDBJ whole genome shotgun (WGS) entry which is preliminary data.</text>
</comment>
<keyword evidence="5" id="KW-1185">Reference proteome</keyword>
<evidence type="ECO:0000256" key="2">
    <source>
        <dbReference type="PIRSR" id="PIRSR014972-2"/>
    </source>
</evidence>
<dbReference type="RefSeq" id="WP_281836272.1">
    <property type="nucleotide sequence ID" value="NZ_BSDY01000011.1"/>
</dbReference>
<dbReference type="EMBL" id="BSDY01000011">
    <property type="protein sequence ID" value="GLI56884.1"/>
    <property type="molecule type" value="Genomic_DNA"/>
</dbReference>
<dbReference type="Gene3D" id="3.10.129.10">
    <property type="entry name" value="Hotdog Thioesterase"/>
    <property type="match status" value="1"/>
</dbReference>
<dbReference type="Pfam" id="PF22636">
    <property type="entry name" value="FlK"/>
    <property type="match status" value="1"/>
</dbReference>
<accession>A0A9W6LNG8</accession>
<dbReference type="CDD" id="cd03440">
    <property type="entry name" value="hot_dog"/>
    <property type="match status" value="1"/>
</dbReference>
<sequence length="125" mass="13771">MLREGMELTLKKVVTPADTAAKVASGALEVFSTPMMIAFMENTAFELAQRELSVGETTVGISVNIRHMRANLIGDELQCNAVLTKIEGKKLHYTVEVTFSGEVVGSGDHVRFIVDEKKFLENIKK</sequence>
<dbReference type="PANTHER" id="PTHR36934:SF1">
    <property type="entry name" value="THIOESTERASE DOMAIN-CONTAINING PROTEIN"/>
    <property type="match status" value="1"/>
</dbReference>
<dbReference type="AlphaFoldDB" id="A0A9W6LNG8"/>
<evidence type="ECO:0000313" key="4">
    <source>
        <dbReference type="EMBL" id="GLI56884.1"/>
    </source>
</evidence>
<dbReference type="Proteomes" id="UP001144471">
    <property type="component" value="Unassembled WGS sequence"/>
</dbReference>
<feature type="active site" evidence="1">
    <location>
        <position position="41"/>
    </location>
</feature>
<organism evidence="4 5">
    <name type="scientific">Propionigenium maris DSM 9537</name>
    <dbReference type="NCBI Taxonomy" id="1123000"/>
    <lineage>
        <taxon>Bacteria</taxon>
        <taxon>Fusobacteriati</taxon>
        <taxon>Fusobacteriota</taxon>
        <taxon>Fusobacteriia</taxon>
        <taxon>Fusobacteriales</taxon>
        <taxon>Fusobacteriaceae</taxon>
        <taxon>Propionigenium</taxon>
    </lineage>
</organism>